<dbReference type="Gene3D" id="3.30.420.10">
    <property type="entry name" value="Ribonuclease H-like superfamily/Ribonuclease H"/>
    <property type="match status" value="1"/>
</dbReference>
<dbReference type="Pfam" id="PF13976">
    <property type="entry name" value="gag_pre-integrs"/>
    <property type="match status" value="1"/>
</dbReference>
<evidence type="ECO:0000313" key="3">
    <source>
        <dbReference type="EnsemblPlants" id="AUR62009741-RA:cds"/>
    </source>
</evidence>
<evidence type="ECO:0000313" key="4">
    <source>
        <dbReference type="Proteomes" id="UP000596660"/>
    </source>
</evidence>
<dbReference type="SUPFAM" id="SSF53098">
    <property type="entry name" value="Ribonuclease H-like"/>
    <property type="match status" value="1"/>
</dbReference>
<feature type="region of interest" description="Disordered" evidence="1">
    <location>
        <begin position="143"/>
        <end position="169"/>
    </location>
</feature>
<dbReference type="OMA" id="SHICCHR"/>
<reference evidence="3" key="2">
    <citation type="submission" date="2021-03" db="UniProtKB">
        <authorList>
            <consortium name="EnsemblPlants"/>
        </authorList>
    </citation>
    <scope>IDENTIFICATION</scope>
</reference>
<dbReference type="Pfam" id="PF22936">
    <property type="entry name" value="Pol_BBD"/>
    <property type="match status" value="1"/>
</dbReference>
<dbReference type="PANTHER" id="PTHR34222">
    <property type="entry name" value="GAG_PRE-INTEGRS DOMAIN-CONTAINING PROTEIN"/>
    <property type="match status" value="1"/>
</dbReference>
<dbReference type="InterPro" id="IPR012337">
    <property type="entry name" value="RNaseH-like_sf"/>
</dbReference>
<organism evidence="3 4">
    <name type="scientific">Chenopodium quinoa</name>
    <name type="common">Quinoa</name>
    <dbReference type="NCBI Taxonomy" id="63459"/>
    <lineage>
        <taxon>Eukaryota</taxon>
        <taxon>Viridiplantae</taxon>
        <taxon>Streptophyta</taxon>
        <taxon>Embryophyta</taxon>
        <taxon>Tracheophyta</taxon>
        <taxon>Spermatophyta</taxon>
        <taxon>Magnoliopsida</taxon>
        <taxon>eudicotyledons</taxon>
        <taxon>Gunneridae</taxon>
        <taxon>Pentapetalae</taxon>
        <taxon>Caryophyllales</taxon>
        <taxon>Chenopodiaceae</taxon>
        <taxon>Chenopodioideae</taxon>
        <taxon>Atripliceae</taxon>
        <taxon>Chenopodium</taxon>
    </lineage>
</organism>
<sequence length="535" mass="60818">MPVNEYFTLLNVVWEELDSMNLLPTVTDPSVEVQNLLKAFHTQKEEANLFQFLNGLDEIYNPQRSQLLLMIPLPSAETTATAIQQEEAQREVLNLNKSASESMDMYNRPAGADKSFVCTTCGLKGHRSDRCWTVIGYPSWHSKHNSSANSNRSKFVNNQRWNSGPKSSSSKIAAVAQSSSNNGGLLFTPQQLDQLEKMMPKLLTQAKGSETDEELEHFSGMISCHFVSYSQEWIIDSGASDHMTPHVQNLNEYKIVNNMPKINLPTGDKAEITHIGNSVLDTGLKLENALCVPLFKHNLLSVQKLISHNQCEVKFHPYHCIIADSNTKAVRGMGKMKNGLYYLVHHLTDAWAQNILQNEKRAAFNTSSKQAKDTDPLTVWHNRLGHASLTKMKHISCVKPHIQQDKKICLTCPMSKFTKLPFSLSDSHASDVFELIHMDIWGPYKICTKGKYRHFLTIVDDHSRNTWVYLLQYKSDSLSTLETFLSYALTHFKKKIKFIRSDNALEFDDAPCKDFFCQTWHYTSNFLCQKTPAKC</sequence>
<dbReference type="AlphaFoldDB" id="A0A803LD02"/>
<dbReference type="InterPro" id="IPR036397">
    <property type="entry name" value="RNaseH_sf"/>
</dbReference>
<evidence type="ECO:0000259" key="2">
    <source>
        <dbReference type="PROSITE" id="PS50994"/>
    </source>
</evidence>
<dbReference type="PROSITE" id="PS50994">
    <property type="entry name" value="INTEGRASE"/>
    <property type="match status" value="1"/>
</dbReference>
<evidence type="ECO:0000256" key="1">
    <source>
        <dbReference type="SAM" id="MobiDB-lite"/>
    </source>
</evidence>
<keyword evidence="4" id="KW-1185">Reference proteome</keyword>
<accession>A0A803LD02</accession>
<feature type="domain" description="Integrase catalytic" evidence="2">
    <location>
        <begin position="417"/>
        <end position="535"/>
    </location>
</feature>
<dbReference type="EnsemblPlants" id="AUR62009741-RA">
    <property type="protein sequence ID" value="AUR62009741-RA:cds"/>
    <property type="gene ID" value="AUR62009741"/>
</dbReference>
<dbReference type="InterPro" id="IPR054722">
    <property type="entry name" value="PolX-like_BBD"/>
</dbReference>
<dbReference type="Proteomes" id="UP000596660">
    <property type="component" value="Unplaced"/>
</dbReference>
<dbReference type="PANTHER" id="PTHR34222:SF97">
    <property type="entry name" value="CATALYTIC REGION, PUTATIVE-RELATED"/>
    <property type="match status" value="1"/>
</dbReference>
<dbReference type="GO" id="GO:0003676">
    <property type="term" value="F:nucleic acid binding"/>
    <property type="evidence" value="ECO:0007669"/>
    <property type="project" value="InterPro"/>
</dbReference>
<protein>
    <recommendedName>
        <fullName evidence="2">Integrase catalytic domain-containing protein</fullName>
    </recommendedName>
</protein>
<dbReference type="Gramene" id="AUR62009741-RA">
    <property type="protein sequence ID" value="AUR62009741-RA:cds"/>
    <property type="gene ID" value="AUR62009741"/>
</dbReference>
<dbReference type="InterPro" id="IPR001584">
    <property type="entry name" value="Integrase_cat-core"/>
</dbReference>
<name>A0A803LD02_CHEQI</name>
<dbReference type="GO" id="GO:0015074">
    <property type="term" value="P:DNA integration"/>
    <property type="evidence" value="ECO:0007669"/>
    <property type="project" value="InterPro"/>
</dbReference>
<proteinExistence type="predicted"/>
<dbReference type="InterPro" id="IPR025724">
    <property type="entry name" value="GAG-pre-integrase_dom"/>
</dbReference>
<feature type="compositionally biased region" description="Polar residues" evidence="1">
    <location>
        <begin position="145"/>
        <end position="169"/>
    </location>
</feature>
<reference evidence="3" key="1">
    <citation type="journal article" date="2017" name="Nature">
        <title>The genome of Chenopodium quinoa.</title>
        <authorList>
            <person name="Jarvis D.E."/>
            <person name="Ho Y.S."/>
            <person name="Lightfoot D.J."/>
            <person name="Schmoeckel S.M."/>
            <person name="Li B."/>
            <person name="Borm T.J.A."/>
            <person name="Ohyanagi H."/>
            <person name="Mineta K."/>
            <person name="Michell C.T."/>
            <person name="Saber N."/>
            <person name="Kharbatia N.M."/>
            <person name="Rupper R.R."/>
            <person name="Sharp A.R."/>
            <person name="Dally N."/>
            <person name="Boughton B.A."/>
            <person name="Woo Y.H."/>
            <person name="Gao G."/>
            <person name="Schijlen E.G.W.M."/>
            <person name="Guo X."/>
            <person name="Momin A.A."/>
            <person name="Negrao S."/>
            <person name="Al-Babili S."/>
            <person name="Gehring C."/>
            <person name="Roessner U."/>
            <person name="Jung C."/>
            <person name="Murphy K."/>
            <person name="Arold S.T."/>
            <person name="Gojobori T."/>
            <person name="van der Linden C.G."/>
            <person name="van Loo E.N."/>
            <person name="Jellen E.N."/>
            <person name="Maughan P.J."/>
            <person name="Tester M."/>
        </authorList>
    </citation>
    <scope>NUCLEOTIDE SEQUENCE [LARGE SCALE GENOMIC DNA]</scope>
    <source>
        <strain evidence="3">cv. PI 614886</strain>
    </source>
</reference>